<protein>
    <submittedName>
        <fullName evidence="11">Maltoporin</fullName>
    </submittedName>
</protein>
<keyword evidence="6" id="KW-0406">Ion transport</keyword>
<feature type="chain" id="PRO_5008676615" evidence="10">
    <location>
        <begin position="25"/>
        <end position="483"/>
    </location>
</feature>
<evidence type="ECO:0000256" key="10">
    <source>
        <dbReference type="SAM" id="SignalP"/>
    </source>
</evidence>
<dbReference type="PANTHER" id="PTHR38762">
    <property type="entry name" value="CRYPTIC OUTER MEMBRANE PORIN BGLH-RELATED"/>
    <property type="match status" value="1"/>
</dbReference>
<comment type="subcellular location">
    <subcellularLocation>
        <location evidence="1">Cell outer membrane</location>
        <topology evidence="1">Multi-pass membrane protein</topology>
    </subcellularLocation>
</comment>
<dbReference type="InterPro" id="IPR003192">
    <property type="entry name" value="Porin_LamB"/>
</dbReference>
<feature type="signal peptide" evidence="10">
    <location>
        <begin position="1"/>
        <end position="24"/>
    </location>
</feature>
<evidence type="ECO:0000313" key="11">
    <source>
        <dbReference type="EMBL" id="SBT14163.1"/>
    </source>
</evidence>
<evidence type="ECO:0000256" key="5">
    <source>
        <dbReference type="ARBA" id="ARBA00022692"/>
    </source>
</evidence>
<gene>
    <name evidence="11" type="primary">lamB_5</name>
    <name evidence="11" type="ORF">VCE7224_02925</name>
</gene>
<evidence type="ECO:0000256" key="9">
    <source>
        <dbReference type="ARBA" id="ARBA00023237"/>
    </source>
</evidence>
<evidence type="ECO:0000256" key="4">
    <source>
        <dbReference type="ARBA" id="ARBA00022452"/>
    </source>
</evidence>
<dbReference type="GO" id="GO:0046930">
    <property type="term" value="C:pore complex"/>
    <property type="evidence" value="ECO:0007669"/>
    <property type="project" value="UniProtKB-KW"/>
</dbReference>
<dbReference type="AlphaFoldDB" id="A0A1C3JG57"/>
<keyword evidence="4" id="KW-1134">Transmembrane beta strand</keyword>
<evidence type="ECO:0000256" key="2">
    <source>
        <dbReference type="ARBA" id="ARBA00007055"/>
    </source>
</evidence>
<keyword evidence="7" id="KW-0626">Porin</keyword>
<dbReference type="Pfam" id="PF02264">
    <property type="entry name" value="LamB"/>
    <property type="match status" value="1"/>
</dbReference>
<keyword evidence="9" id="KW-0998">Cell outer membrane</keyword>
<keyword evidence="3" id="KW-0813">Transport</keyword>
<dbReference type="GO" id="GO:0006811">
    <property type="term" value="P:monoatomic ion transport"/>
    <property type="evidence" value="ECO:0007669"/>
    <property type="project" value="UniProtKB-KW"/>
</dbReference>
<evidence type="ECO:0000256" key="6">
    <source>
        <dbReference type="ARBA" id="ARBA00023065"/>
    </source>
</evidence>
<dbReference type="EMBL" id="FLQZ01000063">
    <property type="protein sequence ID" value="SBT14163.1"/>
    <property type="molecule type" value="Genomic_DNA"/>
</dbReference>
<reference evidence="12" key="1">
    <citation type="submission" date="2016-06" db="EMBL/GenBank/DDBJ databases">
        <authorList>
            <person name="Rodrigo-Torres L."/>
            <person name="Arahal D.R."/>
        </authorList>
    </citation>
    <scope>NUCLEOTIDE SEQUENCE [LARGE SCALE GENOMIC DNA]</scope>
    <source>
        <strain evidence="12">CECT 7224</strain>
    </source>
</reference>
<keyword evidence="10" id="KW-0732">Signal</keyword>
<dbReference type="Gene3D" id="2.40.170.10">
    <property type="entry name" value="Porin, LamB type"/>
    <property type="match status" value="1"/>
</dbReference>
<evidence type="ECO:0000256" key="3">
    <source>
        <dbReference type="ARBA" id="ARBA00022448"/>
    </source>
</evidence>
<keyword evidence="12" id="KW-1185">Reference proteome</keyword>
<evidence type="ECO:0000313" key="12">
    <source>
        <dbReference type="Proteomes" id="UP000092819"/>
    </source>
</evidence>
<dbReference type="SUPFAM" id="SSF56935">
    <property type="entry name" value="Porins"/>
    <property type="match status" value="1"/>
</dbReference>
<evidence type="ECO:0000256" key="1">
    <source>
        <dbReference type="ARBA" id="ARBA00004571"/>
    </source>
</evidence>
<evidence type="ECO:0000256" key="7">
    <source>
        <dbReference type="ARBA" id="ARBA00023114"/>
    </source>
</evidence>
<dbReference type="Proteomes" id="UP000092819">
    <property type="component" value="Unassembled WGS sequence"/>
</dbReference>
<dbReference type="GO" id="GO:0015774">
    <property type="term" value="P:polysaccharide transport"/>
    <property type="evidence" value="ECO:0007669"/>
    <property type="project" value="TreeGrafter"/>
</dbReference>
<proteinExistence type="inferred from homology"/>
<keyword evidence="8" id="KW-0472">Membrane</keyword>
<sequence>MKRKILSLSLVAAAVSSVCAPAAAGDAAHLDGFKFSGYGRAVVGVTEDQLVSKEAERANNGVNIIQTAGNPYKPTGKLGNQGSQAELHLDYGISANDMNWVTHVNLFTGASDYEDPSKPPSSYVYLDEWWVHGTGIFDNSPNAALWMGKRYYGRYEASLNSYQHVNQDGIGGGVDNYDVGFGLLDLGVVKDGFGGSTHEFCEKDSLGQCKSDSVEGYSGGNVSFHVNLHSVPITDNVKGDVFVNYGRYFGSDSDMKSHISGGEYTRSAREDNPDSYQVGFSLKQGEWADFNRLLVRYSHKTSTSMTQSWLHRPSYQYGGFFDGMQEITDSIRVEYLLSHETASYGDDVQDLAINWDLPYERTTWNQAVVRGTYKWNQKFSTKLEVAYDQMDFEVNATGAAKGGDGTNSSAKVTLAQDIHLGNGYWDRPTIRLFATYGQLDTNTLAFQSFDNGYSDWQAGYNPYITEVGTKNATTVGIMFETWW</sequence>
<dbReference type="InterPro" id="IPR050286">
    <property type="entry name" value="G_neg_Bact_CarbUptk_Porin"/>
</dbReference>
<dbReference type="GO" id="GO:0015288">
    <property type="term" value="F:porin activity"/>
    <property type="evidence" value="ECO:0007669"/>
    <property type="project" value="UniProtKB-KW"/>
</dbReference>
<name>A0A1C3JG57_9VIBR</name>
<keyword evidence="5" id="KW-0812">Transmembrane</keyword>
<dbReference type="InterPro" id="IPR036998">
    <property type="entry name" value="Porin_LamB_sf"/>
</dbReference>
<dbReference type="PANTHER" id="PTHR38762:SF1">
    <property type="entry name" value="CRYPTIC OUTER MEMBRANE PORIN BGLH-RELATED"/>
    <property type="match status" value="1"/>
</dbReference>
<dbReference type="GO" id="GO:0009279">
    <property type="term" value="C:cell outer membrane"/>
    <property type="evidence" value="ECO:0007669"/>
    <property type="project" value="UniProtKB-SubCell"/>
</dbReference>
<comment type="similarity">
    <text evidence="2">Belongs to the porin LamB (TC 1.B.3) family.</text>
</comment>
<evidence type="ECO:0000256" key="8">
    <source>
        <dbReference type="ARBA" id="ARBA00023136"/>
    </source>
</evidence>
<organism evidence="11 12">
    <name type="scientific">Vibrio celticus</name>
    <dbReference type="NCBI Taxonomy" id="446372"/>
    <lineage>
        <taxon>Bacteria</taxon>
        <taxon>Pseudomonadati</taxon>
        <taxon>Pseudomonadota</taxon>
        <taxon>Gammaproteobacteria</taxon>
        <taxon>Vibrionales</taxon>
        <taxon>Vibrionaceae</taxon>
        <taxon>Vibrio</taxon>
    </lineage>
</organism>
<dbReference type="GO" id="GO:0015144">
    <property type="term" value="F:carbohydrate transmembrane transporter activity"/>
    <property type="evidence" value="ECO:0007669"/>
    <property type="project" value="TreeGrafter"/>
</dbReference>
<accession>A0A1C3JG57</accession>
<dbReference type="RefSeq" id="WP_065676863.1">
    <property type="nucleotide sequence ID" value="NZ_AP025464.1"/>
</dbReference>